<evidence type="ECO:0000256" key="3">
    <source>
        <dbReference type="ARBA" id="ARBA00022617"/>
    </source>
</evidence>
<keyword evidence="3 11" id="KW-0349">Heme</keyword>
<dbReference type="InterPro" id="IPR002403">
    <property type="entry name" value="Cyt_P450_E_grp-IV"/>
</dbReference>
<evidence type="ECO:0000256" key="4">
    <source>
        <dbReference type="ARBA" id="ARBA00022692"/>
    </source>
</evidence>
<dbReference type="PROSITE" id="PS00086">
    <property type="entry name" value="CYTOCHROME_P450"/>
    <property type="match status" value="1"/>
</dbReference>
<dbReference type="SUPFAM" id="SSF48264">
    <property type="entry name" value="Cytochrome P450"/>
    <property type="match status" value="1"/>
</dbReference>
<evidence type="ECO:0000256" key="13">
    <source>
        <dbReference type="SAM" id="Phobius"/>
    </source>
</evidence>
<dbReference type="Gene3D" id="1.10.630.10">
    <property type="entry name" value="Cytochrome P450"/>
    <property type="match status" value="2"/>
</dbReference>
<evidence type="ECO:0000313" key="14">
    <source>
        <dbReference type="EMBL" id="RQO96657.1"/>
    </source>
</evidence>
<evidence type="ECO:0000256" key="10">
    <source>
        <dbReference type="ARBA" id="ARBA00023136"/>
    </source>
</evidence>
<dbReference type="GO" id="GO:0020037">
    <property type="term" value="F:heme binding"/>
    <property type="evidence" value="ECO:0007669"/>
    <property type="project" value="InterPro"/>
</dbReference>
<protein>
    <recommendedName>
        <fullName evidence="16">Cytochrome P450 family protein</fullName>
    </recommendedName>
</protein>
<evidence type="ECO:0000256" key="8">
    <source>
        <dbReference type="ARBA" id="ARBA00023004"/>
    </source>
</evidence>
<name>A0A3N7FM12_POPTR</name>
<keyword evidence="7 12" id="KW-0560">Oxidoreductase</keyword>
<evidence type="ECO:0000256" key="9">
    <source>
        <dbReference type="ARBA" id="ARBA00023033"/>
    </source>
</evidence>
<keyword evidence="15" id="KW-1185">Reference proteome</keyword>
<keyword evidence="8 11" id="KW-0408">Iron</keyword>
<dbReference type="STRING" id="3694.A0A3N7FM12"/>
<proteinExistence type="inferred from homology"/>
<evidence type="ECO:0000256" key="6">
    <source>
        <dbReference type="ARBA" id="ARBA00022989"/>
    </source>
</evidence>
<sequence>MAVVAAMGTTIIFLSSCGCLYLLLLFINFFNKVWWTPIRIQSALHSQGVKGPSYRFLHGNLKEIINLRKEAMSSPTELCHQSFSRIQPHVYLWSKLHGKNFFWWKGSQAQLVVYETEQIKVVLNNKDGNYLKPEVQPYLKKLFGDGLVTTRGEKWFKLRKVANHAFHGESFKDMIPEMVSSVEMMLGRWKDHRGKEIEVFQDFKVLTSEIISRTAFGSSYLEGQQIFEILTRMVLIFSKNLFKMRIPGIGKLVKTQDDIQSEKLGQLIRNSVIKMIKKREAAMADWQEKVRNEILELFGQQNPSLEGISRLKTMSMVINESLRLYPPVVGLLREVKKGTKLGNLIIPEKMEVHVPSLALHHDPQIWGDDVHLFKPDRFAEGVAKATKNNISAFLPFGMGPRNCVGMNFAYNEIKITLSMILQRYRITLSPNYVHSPVLVLAICPQHGLQVTIKAV</sequence>
<dbReference type="InterPro" id="IPR036396">
    <property type="entry name" value="Cyt_P450_sf"/>
</dbReference>
<dbReference type="PANTHER" id="PTHR24282">
    <property type="entry name" value="CYTOCHROME P450 FAMILY MEMBER"/>
    <property type="match status" value="1"/>
</dbReference>
<dbReference type="InterPro" id="IPR017972">
    <property type="entry name" value="Cyt_P450_CS"/>
</dbReference>
<comment type="similarity">
    <text evidence="2 12">Belongs to the cytochrome P450 family.</text>
</comment>
<evidence type="ECO:0008006" key="16">
    <source>
        <dbReference type="Google" id="ProtNLM"/>
    </source>
</evidence>
<dbReference type="InterPro" id="IPR001128">
    <property type="entry name" value="Cyt_P450"/>
</dbReference>
<gene>
    <name evidence="14" type="ORF">POPTR_010G139500</name>
</gene>
<evidence type="ECO:0000256" key="1">
    <source>
        <dbReference type="ARBA" id="ARBA00004167"/>
    </source>
</evidence>
<evidence type="ECO:0000256" key="5">
    <source>
        <dbReference type="ARBA" id="ARBA00022723"/>
    </source>
</evidence>
<evidence type="ECO:0000256" key="7">
    <source>
        <dbReference type="ARBA" id="ARBA00023002"/>
    </source>
</evidence>
<dbReference type="PANTHER" id="PTHR24282:SF233">
    <property type="entry name" value="CYTOCHROME P450"/>
    <property type="match status" value="1"/>
</dbReference>
<accession>A0A3N7FM12</accession>
<dbReference type="GO" id="GO:0005506">
    <property type="term" value="F:iron ion binding"/>
    <property type="evidence" value="ECO:0007669"/>
    <property type="project" value="InterPro"/>
</dbReference>
<dbReference type="EMBL" id="CM009299">
    <property type="protein sequence ID" value="RQO96657.1"/>
    <property type="molecule type" value="Genomic_DNA"/>
</dbReference>
<feature type="transmembrane region" description="Helical" evidence="13">
    <location>
        <begin position="6"/>
        <end position="30"/>
    </location>
</feature>
<keyword evidence="6 13" id="KW-1133">Transmembrane helix</keyword>
<dbReference type="GO" id="GO:0004497">
    <property type="term" value="F:monooxygenase activity"/>
    <property type="evidence" value="ECO:0000318"/>
    <property type="project" value="GO_Central"/>
</dbReference>
<organism evidence="14 15">
    <name type="scientific">Populus trichocarpa</name>
    <name type="common">Western balsam poplar</name>
    <name type="synonym">Populus balsamifera subsp. trichocarpa</name>
    <dbReference type="NCBI Taxonomy" id="3694"/>
    <lineage>
        <taxon>Eukaryota</taxon>
        <taxon>Viridiplantae</taxon>
        <taxon>Streptophyta</taxon>
        <taxon>Embryophyta</taxon>
        <taxon>Tracheophyta</taxon>
        <taxon>Spermatophyta</taxon>
        <taxon>Magnoliopsida</taxon>
        <taxon>eudicotyledons</taxon>
        <taxon>Gunneridae</taxon>
        <taxon>Pentapetalae</taxon>
        <taxon>rosids</taxon>
        <taxon>fabids</taxon>
        <taxon>Malpighiales</taxon>
        <taxon>Salicaceae</taxon>
        <taxon>Saliceae</taxon>
        <taxon>Populus</taxon>
    </lineage>
</organism>
<evidence type="ECO:0000256" key="2">
    <source>
        <dbReference type="ARBA" id="ARBA00010617"/>
    </source>
</evidence>
<dbReference type="GO" id="GO:0016020">
    <property type="term" value="C:membrane"/>
    <property type="evidence" value="ECO:0007669"/>
    <property type="project" value="UniProtKB-SubCell"/>
</dbReference>
<dbReference type="GO" id="GO:0016705">
    <property type="term" value="F:oxidoreductase activity, acting on paired donors, with incorporation or reduction of molecular oxygen"/>
    <property type="evidence" value="ECO:0007669"/>
    <property type="project" value="InterPro"/>
</dbReference>
<keyword evidence="9 12" id="KW-0503">Monooxygenase</keyword>
<evidence type="ECO:0000313" key="15">
    <source>
        <dbReference type="Proteomes" id="UP000006729"/>
    </source>
</evidence>
<feature type="binding site" description="axial binding residue" evidence="11">
    <location>
        <position position="403"/>
    </location>
    <ligand>
        <name>heme</name>
        <dbReference type="ChEBI" id="CHEBI:30413"/>
    </ligand>
    <ligandPart>
        <name>Fe</name>
        <dbReference type="ChEBI" id="CHEBI:18248"/>
    </ligandPart>
</feature>
<dbReference type="SMR" id="A0A3N7FM12"/>
<keyword evidence="5 11" id="KW-0479">Metal-binding</keyword>
<dbReference type="PRINTS" id="PR00465">
    <property type="entry name" value="EP450IV"/>
</dbReference>
<keyword evidence="4 13" id="KW-0812">Transmembrane</keyword>
<evidence type="ECO:0000256" key="12">
    <source>
        <dbReference type="RuleBase" id="RU000461"/>
    </source>
</evidence>
<comment type="cofactor">
    <cofactor evidence="11">
        <name>heme</name>
        <dbReference type="ChEBI" id="CHEBI:30413"/>
    </cofactor>
</comment>
<keyword evidence="10 13" id="KW-0472">Membrane</keyword>
<dbReference type="PRINTS" id="PR00385">
    <property type="entry name" value="P450"/>
</dbReference>
<dbReference type="InParanoid" id="A0A3N7FM12"/>
<dbReference type="Pfam" id="PF00067">
    <property type="entry name" value="p450"/>
    <property type="match status" value="2"/>
</dbReference>
<dbReference type="Gramene" id="Potri.010G139500.2.v4.1">
    <property type="protein sequence ID" value="Potri.010G139500.2.v4.1"/>
    <property type="gene ID" value="Potri.010G139500.v4.1"/>
</dbReference>
<dbReference type="AlphaFoldDB" id="A0A3N7FM12"/>
<comment type="subcellular location">
    <subcellularLocation>
        <location evidence="1">Membrane</location>
        <topology evidence="1">Single-pass membrane protein</topology>
    </subcellularLocation>
</comment>
<evidence type="ECO:0000256" key="11">
    <source>
        <dbReference type="PIRSR" id="PIRSR602403-1"/>
    </source>
</evidence>
<dbReference type="Proteomes" id="UP000006729">
    <property type="component" value="Chromosome 10"/>
</dbReference>
<reference evidence="14 15" key="1">
    <citation type="journal article" date="2006" name="Science">
        <title>The genome of black cottonwood, Populus trichocarpa (Torr. &amp; Gray).</title>
        <authorList>
            <person name="Tuskan G.A."/>
            <person name="Difazio S."/>
            <person name="Jansson S."/>
            <person name="Bohlmann J."/>
            <person name="Grigoriev I."/>
            <person name="Hellsten U."/>
            <person name="Putnam N."/>
            <person name="Ralph S."/>
            <person name="Rombauts S."/>
            <person name="Salamov A."/>
            <person name="Schein J."/>
            <person name="Sterck L."/>
            <person name="Aerts A."/>
            <person name="Bhalerao R.R."/>
            <person name="Bhalerao R.P."/>
            <person name="Blaudez D."/>
            <person name="Boerjan W."/>
            <person name="Brun A."/>
            <person name="Brunner A."/>
            <person name="Busov V."/>
            <person name="Campbell M."/>
            <person name="Carlson J."/>
            <person name="Chalot M."/>
            <person name="Chapman J."/>
            <person name="Chen G.L."/>
            <person name="Cooper D."/>
            <person name="Coutinho P.M."/>
            <person name="Couturier J."/>
            <person name="Covert S."/>
            <person name="Cronk Q."/>
            <person name="Cunningham R."/>
            <person name="Davis J."/>
            <person name="Degroeve S."/>
            <person name="Dejardin A."/>
            <person name="Depamphilis C."/>
            <person name="Detter J."/>
            <person name="Dirks B."/>
            <person name="Dubchak I."/>
            <person name="Duplessis S."/>
            <person name="Ehlting J."/>
            <person name="Ellis B."/>
            <person name="Gendler K."/>
            <person name="Goodstein D."/>
            <person name="Gribskov M."/>
            <person name="Grimwood J."/>
            <person name="Groover A."/>
            <person name="Gunter L."/>
            <person name="Hamberger B."/>
            <person name="Heinze B."/>
            <person name="Helariutta Y."/>
            <person name="Henrissat B."/>
            <person name="Holligan D."/>
            <person name="Holt R."/>
            <person name="Huang W."/>
            <person name="Islam-Faridi N."/>
            <person name="Jones S."/>
            <person name="Jones-Rhoades M."/>
            <person name="Jorgensen R."/>
            <person name="Joshi C."/>
            <person name="Kangasjarvi J."/>
            <person name="Karlsson J."/>
            <person name="Kelleher C."/>
            <person name="Kirkpatrick R."/>
            <person name="Kirst M."/>
            <person name="Kohler A."/>
            <person name="Kalluri U."/>
            <person name="Larimer F."/>
            <person name="Leebens-Mack J."/>
            <person name="Leple J.C."/>
            <person name="Locascio P."/>
            <person name="Lou Y."/>
            <person name="Lucas S."/>
            <person name="Martin F."/>
            <person name="Montanini B."/>
            <person name="Napoli C."/>
            <person name="Nelson D.R."/>
            <person name="Nelson C."/>
            <person name="Nieminen K."/>
            <person name="Nilsson O."/>
            <person name="Pereda V."/>
            <person name="Peter G."/>
            <person name="Philippe R."/>
            <person name="Pilate G."/>
            <person name="Poliakov A."/>
            <person name="Razumovskaya J."/>
            <person name="Richardson P."/>
            <person name="Rinaldi C."/>
            <person name="Ritland K."/>
            <person name="Rouze P."/>
            <person name="Ryaboy D."/>
            <person name="Schmutz J."/>
            <person name="Schrader J."/>
            <person name="Segerman B."/>
            <person name="Shin H."/>
            <person name="Siddiqui A."/>
            <person name="Sterky F."/>
            <person name="Terry A."/>
            <person name="Tsai C.J."/>
            <person name="Uberbacher E."/>
            <person name="Unneberg P."/>
            <person name="Vahala J."/>
            <person name="Wall K."/>
            <person name="Wessler S."/>
            <person name="Yang G."/>
            <person name="Yin T."/>
            <person name="Douglas C."/>
            <person name="Marra M."/>
            <person name="Sandberg G."/>
            <person name="Van de Peer Y."/>
            <person name="Rokhsar D."/>
        </authorList>
    </citation>
    <scope>NUCLEOTIDE SEQUENCE [LARGE SCALE GENOMIC DNA]</scope>
    <source>
        <strain evidence="15">cv. Nisqually</strain>
    </source>
</reference>
<dbReference type="InterPro" id="IPR050665">
    <property type="entry name" value="Cytochrome_P450_Monooxygen"/>
</dbReference>